<organism evidence="3 4">
    <name type="scientific">Microbacterium trichothecenolyticum</name>
    <name type="common">Aureobacterium trichothecenolyticum</name>
    <dbReference type="NCBI Taxonomy" id="69370"/>
    <lineage>
        <taxon>Bacteria</taxon>
        <taxon>Bacillati</taxon>
        <taxon>Actinomycetota</taxon>
        <taxon>Actinomycetes</taxon>
        <taxon>Micrococcales</taxon>
        <taxon>Microbacteriaceae</taxon>
        <taxon>Microbacterium</taxon>
    </lineage>
</organism>
<dbReference type="PATRIC" id="fig|69370.6.peg.3255"/>
<name>A0A0M2H8W0_MICTR</name>
<evidence type="ECO:0000313" key="4">
    <source>
        <dbReference type="Proteomes" id="UP000034098"/>
    </source>
</evidence>
<dbReference type="AlphaFoldDB" id="A0A0M2H8W0"/>
<dbReference type="RefSeq" id="WP_052676878.1">
    <property type="nucleotide sequence ID" value="NZ_JYJA01000039.1"/>
</dbReference>
<keyword evidence="1" id="KW-0479">Metal-binding</keyword>
<dbReference type="Gene3D" id="3.10.180.10">
    <property type="entry name" value="2,3-Dihydroxybiphenyl 1,2-Dioxygenase, domain 1"/>
    <property type="match status" value="1"/>
</dbReference>
<dbReference type="Proteomes" id="UP000034098">
    <property type="component" value="Unassembled WGS sequence"/>
</dbReference>
<feature type="domain" description="VOC" evidence="2">
    <location>
        <begin position="5"/>
        <end position="143"/>
    </location>
</feature>
<dbReference type="PANTHER" id="PTHR43048">
    <property type="entry name" value="METHYLMALONYL-COA EPIMERASE"/>
    <property type="match status" value="1"/>
</dbReference>
<evidence type="ECO:0000259" key="2">
    <source>
        <dbReference type="PROSITE" id="PS51819"/>
    </source>
</evidence>
<protein>
    <submittedName>
        <fullName evidence="3">Glyoxalase-like domain protein</fullName>
    </submittedName>
</protein>
<dbReference type="InterPro" id="IPR037523">
    <property type="entry name" value="VOC_core"/>
</dbReference>
<dbReference type="EMBL" id="JYJA01000039">
    <property type="protein sequence ID" value="KJL40579.1"/>
    <property type="molecule type" value="Genomic_DNA"/>
</dbReference>
<dbReference type="OrthoDB" id="7187210at2"/>
<evidence type="ECO:0000313" key="3">
    <source>
        <dbReference type="EMBL" id="KJL40579.1"/>
    </source>
</evidence>
<dbReference type="GO" id="GO:0046872">
    <property type="term" value="F:metal ion binding"/>
    <property type="evidence" value="ECO:0007669"/>
    <property type="project" value="UniProtKB-KW"/>
</dbReference>
<dbReference type="InterPro" id="IPR051785">
    <property type="entry name" value="MMCE/EMCE_epimerase"/>
</dbReference>
<proteinExistence type="predicted"/>
<dbReference type="Pfam" id="PF13669">
    <property type="entry name" value="Glyoxalase_4"/>
    <property type="match status" value="1"/>
</dbReference>
<comment type="caution">
    <text evidence="3">The sequence shown here is derived from an EMBL/GenBank/DDBJ whole genome shotgun (WGS) entry which is preliminary data.</text>
</comment>
<keyword evidence="4" id="KW-1185">Reference proteome</keyword>
<dbReference type="PANTHER" id="PTHR43048:SF5">
    <property type="entry name" value="BLR5325 PROTEIN"/>
    <property type="match status" value="1"/>
</dbReference>
<dbReference type="GO" id="GO:0004493">
    <property type="term" value="F:methylmalonyl-CoA epimerase activity"/>
    <property type="evidence" value="ECO:0007669"/>
    <property type="project" value="TreeGrafter"/>
</dbReference>
<dbReference type="GO" id="GO:0046491">
    <property type="term" value="P:L-methylmalonyl-CoA metabolic process"/>
    <property type="evidence" value="ECO:0007669"/>
    <property type="project" value="TreeGrafter"/>
</dbReference>
<sequence>MGVRSFEHIGLIVEDLEAMAGFLEMLGFHRGEKARVGGPWADRVNGLTGTDVEMVFLTAPDGSGTIELSQFLQPESPPSVGDLPSNTPGLRHLAYRVDDVEGVLTQVRAAGYDTMAELVNYEDVWLVCYVRGPEGLIIELGQRLDD</sequence>
<reference evidence="3 4" key="1">
    <citation type="submission" date="2015-02" db="EMBL/GenBank/DDBJ databases">
        <title>Draft genome sequences of ten Microbacterium spp. with emphasis on heavy metal contaminated environments.</title>
        <authorList>
            <person name="Corretto E."/>
        </authorList>
    </citation>
    <scope>NUCLEOTIDE SEQUENCE [LARGE SCALE GENOMIC DNA]</scope>
    <source>
        <strain evidence="3 4">DSM 8608</strain>
    </source>
</reference>
<dbReference type="InterPro" id="IPR029068">
    <property type="entry name" value="Glyas_Bleomycin-R_OHBP_Dase"/>
</dbReference>
<dbReference type="PROSITE" id="PS51819">
    <property type="entry name" value="VOC"/>
    <property type="match status" value="1"/>
</dbReference>
<gene>
    <name evidence="3" type="ORF">RS82_03195</name>
</gene>
<dbReference type="SUPFAM" id="SSF54593">
    <property type="entry name" value="Glyoxalase/Bleomycin resistance protein/Dihydroxybiphenyl dioxygenase"/>
    <property type="match status" value="1"/>
</dbReference>
<evidence type="ECO:0000256" key="1">
    <source>
        <dbReference type="ARBA" id="ARBA00022723"/>
    </source>
</evidence>
<accession>A0A0M2H8W0</accession>